<reference evidence="1 2" key="1">
    <citation type="journal article" date="2015" name="Microbiome">
        <title>Genomic resolution of linkages in carbon, nitrogen, and sulfur cycling among widespread estuary sediment bacteria.</title>
        <authorList>
            <person name="Baker B.J."/>
            <person name="Lazar C.S."/>
            <person name="Teske A.P."/>
            <person name="Dick G.J."/>
        </authorList>
    </citation>
    <scope>NUCLEOTIDE SEQUENCE [LARGE SCALE GENOMIC DNA]</scope>
    <source>
        <strain evidence="1">SM23_60</strain>
    </source>
</reference>
<comment type="caution">
    <text evidence="1">The sequence shown here is derived from an EMBL/GenBank/DDBJ whole genome shotgun (WGS) entry which is preliminary data.</text>
</comment>
<proteinExistence type="predicted"/>
<accession>A0A0S8GJK2</accession>
<dbReference type="InterPro" id="IPR024227">
    <property type="entry name" value="DUF3795"/>
</dbReference>
<protein>
    <recommendedName>
        <fullName evidence="3">DUF3795 domain-containing protein</fullName>
    </recommendedName>
</protein>
<sequence length="174" mass="19707">MGSHKLNNDTFENVKDQIGYCGIWCGSCIVGNGVLRKLTKEYEKLIKDYGLAEWAPQDFDFDEFMKGFVSIKAMPLCPGCLKGGGRDKCEMKVCATKKNINDCSECHEPEICKHKKILGHMRTGALQAGLFVKAGNVNRKKLLTRWCVELRKKWPGYVLFHRSYEQSSFTGGEE</sequence>
<organism evidence="1 2">
    <name type="scientific">candidate division WOR_3 bacterium SM23_60</name>
    <dbReference type="NCBI Taxonomy" id="1703780"/>
    <lineage>
        <taxon>Bacteria</taxon>
        <taxon>Bacteria division WOR-3</taxon>
    </lineage>
</organism>
<name>A0A0S8GJK2_UNCW3</name>
<evidence type="ECO:0000313" key="2">
    <source>
        <dbReference type="Proteomes" id="UP000051096"/>
    </source>
</evidence>
<dbReference type="Pfam" id="PF12675">
    <property type="entry name" value="DUF3795"/>
    <property type="match status" value="1"/>
</dbReference>
<dbReference type="Proteomes" id="UP000051096">
    <property type="component" value="Unassembled WGS sequence"/>
</dbReference>
<gene>
    <name evidence="1" type="ORF">AMJ87_02475</name>
</gene>
<dbReference type="EMBL" id="LJUO01000013">
    <property type="protein sequence ID" value="KPK73235.1"/>
    <property type="molecule type" value="Genomic_DNA"/>
</dbReference>
<evidence type="ECO:0008006" key="3">
    <source>
        <dbReference type="Google" id="ProtNLM"/>
    </source>
</evidence>
<evidence type="ECO:0000313" key="1">
    <source>
        <dbReference type="EMBL" id="KPK73235.1"/>
    </source>
</evidence>
<dbReference type="AlphaFoldDB" id="A0A0S8GJK2"/>